<dbReference type="NCBIfam" id="NF003673">
    <property type="entry name" value="PRK05298.1"/>
    <property type="match status" value="1"/>
</dbReference>
<feature type="domain" description="UVR" evidence="14">
    <location>
        <begin position="646"/>
        <end position="681"/>
    </location>
</feature>
<dbReference type="GO" id="GO:0009432">
    <property type="term" value="P:SOS response"/>
    <property type="evidence" value="ECO:0007669"/>
    <property type="project" value="UniProtKB-UniRule"/>
</dbReference>
<dbReference type="InterPro" id="IPR036876">
    <property type="entry name" value="UVR_dom_sf"/>
</dbReference>
<proteinExistence type="inferred from homology"/>
<comment type="similarity">
    <text evidence="2 12 13">Belongs to the UvrB family.</text>
</comment>
<dbReference type="GO" id="GO:0009381">
    <property type="term" value="F:excinuclease ABC activity"/>
    <property type="evidence" value="ECO:0007669"/>
    <property type="project" value="UniProtKB-UniRule"/>
</dbReference>
<dbReference type="GO" id="GO:0016887">
    <property type="term" value="F:ATP hydrolysis activity"/>
    <property type="evidence" value="ECO:0007669"/>
    <property type="project" value="InterPro"/>
</dbReference>
<dbReference type="Pfam" id="PF17757">
    <property type="entry name" value="UvrB_inter"/>
    <property type="match status" value="1"/>
</dbReference>
<name>A0A2M7VGL4_9BACT</name>
<feature type="binding site" evidence="12">
    <location>
        <begin position="37"/>
        <end position="44"/>
    </location>
    <ligand>
        <name>ATP</name>
        <dbReference type="ChEBI" id="CHEBI:30616"/>
    </ligand>
</feature>
<dbReference type="SMART" id="SM00487">
    <property type="entry name" value="DEXDc"/>
    <property type="match status" value="1"/>
</dbReference>
<comment type="function">
    <text evidence="12">The UvrABC repair system catalyzes the recognition and processing of DNA lesions. A damage recognition complex composed of 2 UvrA and 2 UvrB subunits scans DNA for abnormalities. Upon binding of the UvrA(2)B(2) complex to a putative damaged site, the DNA wraps around one UvrB monomer. DNA wrap is dependent on ATP binding by UvrB and probably causes local melting of the DNA helix, facilitating insertion of UvrB beta-hairpin between the DNA strands. Then UvrB probes one DNA strand for the presence of a lesion. If a lesion is found the UvrA subunits dissociate and the UvrB-DNA preincision complex is formed. This complex is subsequently bound by UvrC and the second UvrB is released. If no lesion is found, the DNA wraps around the other UvrB subunit that will check the other stand for damage.</text>
</comment>
<dbReference type="PANTHER" id="PTHR24029:SF0">
    <property type="entry name" value="UVRABC SYSTEM PROTEIN B"/>
    <property type="match status" value="1"/>
</dbReference>
<dbReference type="Proteomes" id="UP000230405">
    <property type="component" value="Unassembled WGS sequence"/>
</dbReference>
<dbReference type="HAMAP" id="MF_00204">
    <property type="entry name" value="UvrB"/>
    <property type="match status" value="1"/>
</dbReference>
<dbReference type="PROSITE" id="PS50151">
    <property type="entry name" value="UVR"/>
    <property type="match status" value="1"/>
</dbReference>
<dbReference type="SMART" id="SM00490">
    <property type="entry name" value="HELICc"/>
    <property type="match status" value="1"/>
</dbReference>
<evidence type="ECO:0000256" key="10">
    <source>
        <dbReference type="ARBA" id="ARBA00026033"/>
    </source>
</evidence>
<dbReference type="CDD" id="cd17916">
    <property type="entry name" value="DEXHc_UvrB"/>
    <property type="match status" value="1"/>
</dbReference>
<dbReference type="InterPro" id="IPR001650">
    <property type="entry name" value="Helicase_C-like"/>
</dbReference>
<keyword evidence="6 12" id="KW-0228">DNA excision</keyword>
<dbReference type="Gene3D" id="4.10.860.10">
    <property type="entry name" value="UVR domain"/>
    <property type="match status" value="1"/>
</dbReference>
<dbReference type="PANTHER" id="PTHR24029">
    <property type="entry name" value="UVRABC SYSTEM PROTEIN B"/>
    <property type="match status" value="1"/>
</dbReference>
<dbReference type="GO" id="GO:0003677">
    <property type="term" value="F:DNA binding"/>
    <property type="evidence" value="ECO:0007669"/>
    <property type="project" value="UniProtKB-UniRule"/>
</dbReference>
<accession>A0A2M7VGL4</accession>
<dbReference type="SUPFAM" id="SSF52540">
    <property type="entry name" value="P-loop containing nucleoside triphosphate hydrolases"/>
    <property type="match status" value="2"/>
</dbReference>
<dbReference type="Pfam" id="PF04851">
    <property type="entry name" value="ResIII"/>
    <property type="match status" value="1"/>
</dbReference>
<evidence type="ECO:0000256" key="8">
    <source>
        <dbReference type="ARBA" id="ARBA00022881"/>
    </source>
</evidence>
<comment type="subcellular location">
    <subcellularLocation>
        <location evidence="1 12 13">Cytoplasm</location>
    </subcellularLocation>
</comment>
<evidence type="ECO:0000313" key="17">
    <source>
        <dbReference type="EMBL" id="PIZ99866.1"/>
    </source>
</evidence>
<dbReference type="AlphaFoldDB" id="A0A2M7VGL4"/>
<evidence type="ECO:0000256" key="3">
    <source>
        <dbReference type="ARBA" id="ARBA00022490"/>
    </source>
</evidence>
<evidence type="ECO:0000259" key="16">
    <source>
        <dbReference type="PROSITE" id="PS51194"/>
    </source>
</evidence>
<keyword evidence="5 12" id="KW-0227">DNA damage</keyword>
<dbReference type="Pfam" id="PF12344">
    <property type="entry name" value="UvrB"/>
    <property type="match status" value="1"/>
</dbReference>
<dbReference type="GO" id="GO:0009380">
    <property type="term" value="C:excinuclease repair complex"/>
    <property type="evidence" value="ECO:0007669"/>
    <property type="project" value="InterPro"/>
</dbReference>
<dbReference type="InterPro" id="IPR006935">
    <property type="entry name" value="Helicase/UvrB_N"/>
</dbReference>
<keyword evidence="4 12" id="KW-0547">Nucleotide-binding</keyword>
<dbReference type="SUPFAM" id="SSF46600">
    <property type="entry name" value="C-terminal UvrC-binding domain of UvrB"/>
    <property type="match status" value="1"/>
</dbReference>
<evidence type="ECO:0000259" key="14">
    <source>
        <dbReference type="PROSITE" id="PS50151"/>
    </source>
</evidence>
<dbReference type="InterPro" id="IPR014001">
    <property type="entry name" value="Helicase_ATP-bd"/>
</dbReference>
<evidence type="ECO:0000256" key="6">
    <source>
        <dbReference type="ARBA" id="ARBA00022769"/>
    </source>
</evidence>
<evidence type="ECO:0000256" key="11">
    <source>
        <dbReference type="ARBA" id="ARBA00029504"/>
    </source>
</evidence>
<dbReference type="Pfam" id="PF00271">
    <property type="entry name" value="Helicase_C"/>
    <property type="match status" value="1"/>
</dbReference>
<organism evidence="17 18">
    <name type="scientific">Candidatus Komeilibacteria bacterium CG_4_10_14_0_2_um_filter_37_10</name>
    <dbReference type="NCBI Taxonomy" id="1974470"/>
    <lineage>
        <taxon>Bacteria</taxon>
        <taxon>Candidatus Komeiliibacteriota</taxon>
    </lineage>
</organism>
<protein>
    <recommendedName>
        <fullName evidence="11 12">UvrABC system protein B</fullName>
        <shortName evidence="12">Protein UvrB</shortName>
    </recommendedName>
    <alternativeName>
        <fullName evidence="12">Excinuclease ABC subunit B</fullName>
    </alternativeName>
</protein>
<evidence type="ECO:0000256" key="7">
    <source>
        <dbReference type="ARBA" id="ARBA00022840"/>
    </source>
</evidence>
<keyword evidence="9 12" id="KW-0234">DNA repair</keyword>
<comment type="caution">
    <text evidence="17">The sequence shown here is derived from an EMBL/GenBank/DDBJ whole genome shotgun (WGS) entry which is preliminary data.</text>
</comment>
<keyword evidence="12 13" id="KW-0742">SOS response</keyword>
<evidence type="ECO:0000256" key="9">
    <source>
        <dbReference type="ARBA" id="ARBA00023204"/>
    </source>
</evidence>
<evidence type="ECO:0000256" key="12">
    <source>
        <dbReference type="HAMAP-Rule" id="MF_00204"/>
    </source>
</evidence>
<evidence type="ECO:0000256" key="5">
    <source>
        <dbReference type="ARBA" id="ARBA00022763"/>
    </source>
</evidence>
<feature type="domain" description="Helicase ATP-binding" evidence="15">
    <location>
        <begin position="24"/>
        <end position="171"/>
    </location>
</feature>
<evidence type="ECO:0000256" key="4">
    <source>
        <dbReference type="ARBA" id="ARBA00022741"/>
    </source>
</evidence>
<evidence type="ECO:0000256" key="1">
    <source>
        <dbReference type="ARBA" id="ARBA00004496"/>
    </source>
</evidence>
<evidence type="ECO:0000313" key="18">
    <source>
        <dbReference type="Proteomes" id="UP000230405"/>
    </source>
</evidence>
<dbReference type="Pfam" id="PF02151">
    <property type="entry name" value="UVR"/>
    <property type="match status" value="1"/>
</dbReference>
<dbReference type="InterPro" id="IPR041471">
    <property type="entry name" value="UvrB_inter"/>
</dbReference>
<dbReference type="PROSITE" id="PS51194">
    <property type="entry name" value="HELICASE_CTER"/>
    <property type="match status" value="1"/>
</dbReference>
<reference evidence="18" key="1">
    <citation type="submission" date="2017-09" db="EMBL/GenBank/DDBJ databases">
        <title>Depth-based differentiation of microbial function through sediment-hosted aquifers and enrichment of novel symbionts in the deep terrestrial subsurface.</title>
        <authorList>
            <person name="Probst A.J."/>
            <person name="Ladd B."/>
            <person name="Jarett J.K."/>
            <person name="Geller-Mcgrath D.E."/>
            <person name="Sieber C.M.K."/>
            <person name="Emerson J.B."/>
            <person name="Anantharaman K."/>
            <person name="Thomas B.C."/>
            <person name="Malmstrom R."/>
            <person name="Stieglmeier M."/>
            <person name="Klingl A."/>
            <person name="Woyke T."/>
            <person name="Ryan C.M."/>
            <person name="Banfield J.F."/>
        </authorList>
    </citation>
    <scope>NUCLEOTIDE SEQUENCE [LARGE SCALE GENOMIC DNA]</scope>
</reference>
<dbReference type="EMBL" id="PFPO01000006">
    <property type="protein sequence ID" value="PIZ99866.1"/>
    <property type="molecule type" value="Genomic_DNA"/>
</dbReference>
<dbReference type="InterPro" id="IPR027417">
    <property type="entry name" value="P-loop_NTPase"/>
</dbReference>
<keyword evidence="8 12" id="KW-0267">Excision nuclease</keyword>
<dbReference type="InterPro" id="IPR024759">
    <property type="entry name" value="UvrB_YAD/RRR_dom"/>
</dbReference>
<keyword evidence="7 12" id="KW-0067">ATP-binding</keyword>
<gene>
    <name evidence="12" type="primary">uvrB</name>
    <name evidence="17" type="ORF">COX77_00290</name>
</gene>
<keyword evidence="3 12" id="KW-0963">Cytoplasm</keyword>
<dbReference type="GO" id="GO:0006289">
    <property type="term" value="P:nucleotide-excision repair"/>
    <property type="evidence" value="ECO:0007669"/>
    <property type="project" value="UniProtKB-UniRule"/>
</dbReference>
<dbReference type="GO" id="GO:0005524">
    <property type="term" value="F:ATP binding"/>
    <property type="evidence" value="ECO:0007669"/>
    <property type="project" value="UniProtKB-UniRule"/>
</dbReference>
<evidence type="ECO:0000256" key="13">
    <source>
        <dbReference type="RuleBase" id="RU003587"/>
    </source>
</evidence>
<feature type="domain" description="Helicase C-terminal" evidence="16">
    <location>
        <begin position="456"/>
        <end position="618"/>
    </location>
</feature>
<dbReference type="Gene3D" id="3.40.50.300">
    <property type="entry name" value="P-loop containing nucleotide triphosphate hydrolases"/>
    <property type="match status" value="3"/>
</dbReference>
<dbReference type="CDD" id="cd18790">
    <property type="entry name" value="SF2_C_UvrB"/>
    <property type="match status" value="1"/>
</dbReference>
<dbReference type="GO" id="GO:0005737">
    <property type="term" value="C:cytoplasm"/>
    <property type="evidence" value="ECO:0007669"/>
    <property type="project" value="UniProtKB-SubCell"/>
</dbReference>
<dbReference type="PROSITE" id="PS51192">
    <property type="entry name" value="HELICASE_ATP_BIND_1"/>
    <property type="match status" value="1"/>
</dbReference>
<feature type="short sequence motif" description="Beta-hairpin" evidence="12">
    <location>
        <begin position="90"/>
        <end position="113"/>
    </location>
</feature>
<sequence length="682" mass="78914">MKFQLTANFQPTGDQPTAIKKLIQGLKGGKKDQILLGVTGSGKTFTMANIIAQTQKPTLIISHNKTLAAQLASEFKDFFPQNEVHYFVSYYDYYQPEAYLPRTDTYIEKETQINEEIDRLRHASTQAILSRKDVIIVASVSCIYNLGDPTNYQKMSLELKINTKKNRQLILRELVDLQYSRNDIAWQRGTFRVHGEIVDIFPIASSDYFWHLRFDDDRIANIDQINIITLKKINTEPLSEITIFPAKHYLAPANKIKSIFNTIRNDLSKQLALFKKQNKLLEAQRLEQRTNYDLEMIEAVGYCSGIENYSRYFDGRLAGAAPYTLIDYFPKDYLLFIDESHMTVPQLSAMYNGDQARKKTLIDFGFRLPAAIDNRPLKFTEIEKKFNQVIYVSATPGPYEYEKTDVPVLRDKLSWRVNWPAVQKKLLEKNSALAEQIIRPTGLLDPEIIIRSTKHQVDDLLNEIAQRVKNKQRVLITTLTKKMSEQLTEYLQERRIKVQYLHSEVQTMERLDILNNLRLGKIDVVVGINLLREGLDLPEVSLVAILDADKEGFLRSETALIQTMGRAARHVEGRVIMYADKITGSMQRAMDIVTRRRQIQLDYNKKHNITPRSISKEIRKRLTPAREENIISQKIAINKLNDQERKTIIRELMAKMELAAQNMEFELAAEIRDQIKELKNIH</sequence>
<dbReference type="InterPro" id="IPR004807">
    <property type="entry name" value="UvrB"/>
</dbReference>
<evidence type="ECO:0000259" key="15">
    <source>
        <dbReference type="PROSITE" id="PS51192"/>
    </source>
</evidence>
<comment type="domain">
    <text evidence="12">The beta-hairpin motif is involved in DNA binding.</text>
</comment>
<comment type="subunit">
    <text evidence="10 12 13">Forms a heterotetramer with UvrA during the search for lesions. Interacts with UvrC in an incision complex.</text>
</comment>
<evidence type="ECO:0000256" key="2">
    <source>
        <dbReference type="ARBA" id="ARBA00008533"/>
    </source>
</evidence>
<dbReference type="InterPro" id="IPR001943">
    <property type="entry name" value="UVR_dom"/>
</dbReference>